<evidence type="ECO:0000256" key="1">
    <source>
        <dbReference type="SAM" id="Phobius"/>
    </source>
</evidence>
<comment type="caution">
    <text evidence="2">The sequence shown here is derived from an EMBL/GenBank/DDBJ whole genome shotgun (WGS) entry which is preliminary data.</text>
</comment>
<dbReference type="GO" id="GO:0051082">
    <property type="term" value="F:unfolded protein binding"/>
    <property type="evidence" value="ECO:0007669"/>
    <property type="project" value="TreeGrafter"/>
</dbReference>
<dbReference type="EMBL" id="VDMD01000045">
    <property type="protein sequence ID" value="TRM57566.1"/>
    <property type="molecule type" value="Genomic_DNA"/>
</dbReference>
<feature type="transmembrane region" description="Helical" evidence="1">
    <location>
        <begin position="56"/>
        <end position="77"/>
    </location>
</feature>
<gene>
    <name evidence="2" type="ORF">BD626DRAFT_550992</name>
</gene>
<protein>
    <submittedName>
        <fullName evidence="2">Shr3 amino acid permease chaperone</fullName>
    </submittedName>
</protein>
<dbReference type="Proteomes" id="UP000320762">
    <property type="component" value="Unassembled WGS sequence"/>
</dbReference>
<evidence type="ECO:0000313" key="2">
    <source>
        <dbReference type="EMBL" id="TRM57566.1"/>
    </source>
</evidence>
<evidence type="ECO:0000313" key="3">
    <source>
        <dbReference type="Proteomes" id="UP000320762"/>
    </source>
</evidence>
<sequence>MGLRATVVVCTTSFLLGCLFTHWIADALTLWKPPAADADLWTAARYYDILETMPRWAQGILGAVVSAAGATVVWSFGDAQADNIMFDGGSICLFGATLAMYVYNVLPNIIKNFDSLPPHEPDAVVPQGIRTAVLDLASNHLMCSVALTGVLALQAGRQWVERSARQDAEEVEELVDEK</sequence>
<feature type="transmembrane region" description="Helical" evidence="1">
    <location>
        <begin position="84"/>
        <end position="103"/>
    </location>
</feature>
<dbReference type="AlphaFoldDB" id="A0A550BYL7"/>
<name>A0A550BYL7_9AGAR</name>
<dbReference type="PROSITE" id="PS51257">
    <property type="entry name" value="PROKAR_LIPOPROTEIN"/>
    <property type="match status" value="1"/>
</dbReference>
<dbReference type="OrthoDB" id="5229808at2759"/>
<keyword evidence="3" id="KW-1185">Reference proteome</keyword>
<dbReference type="SMART" id="SM00786">
    <property type="entry name" value="SHR3_chaperone"/>
    <property type="match status" value="1"/>
</dbReference>
<organism evidence="2 3">
    <name type="scientific">Schizophyllum amplum</name>
    <dbReference type="NCBI Taxonomy" id="97359"/>
    <lineage>
        <taxon>Eukaryota</taxon>
        <taxon>Fungi</taxon>
        <taxon>Dikarya</taxon>
        <taxon>Basidiomycota</taxon>
        <taxon>Agaricomycotina</taxon>
        <taxon>Agaricomycetes</taxon>
        <taxon>Agaricomycetidae</taxon>
        <taxon>Agaricales</taxon>
        <taxon>Schizophyllaceae</taxon>
        <taxon>Schizophyllum</taxon>
    </lineage>
</organism>
<dbReference type="PANTHER" id="PTHR28228:SF1">
    <property type="entry name" value="SECRETORY COMPONENT PROTEIN SHR3"/>
    <property type="match status" value="1"/>
</dbReference>
<keyword evidence="1" id="KW-0812">Transmembrane</keyword>
<keyword evidence="1" id="KW-1133">Transmembrane helix</keyword>
<dbReference type="PANTHER" id="PTHR28228">
    <property type="entry name" value="SECRETORY COMPONENT PROTEIN SHR3"/>
    <property type="match status" value="1"/>
</dbReference>
<accession>A0A550BYL7</accession>
<proteinExistence type="predicted"/>
<dbReference type="GO" id="GO:0005789">
    <property type="term" value="C:endoplasmic reticulum membrane"/>
    <property type="evidence" value="ECO:0007669"/>
    <property type="project" value="TreeGrafter"/>
</dbReference>
<keyword evidence="1" id="KW-0472">Membrane</keyword>
<dbReference type="InterPro" id="IPR013248">
    <property type="entry name" value="Psh3/Shr3"/>
</dbReference>
<dbReference type="GO" id="GO:0006888">
    <property type="term" value="P:endoplasmic reticulum to Golgi vesicle-mediated transport"/>
    <property type="evidence" value="ECO:0007669"/>
    <property type="project" value="TreeGrafter"/>
</dbReference>
<dbReference type="Pfam" id="PF08229">
    <property type="entry name" value="SHR3_chaperone"/>
    <property type="match status" value="1"/>
</dbReference>
<reference evidence="2 3" key="1">
    <citation type="journal article" date="2019" name="New Phytol.">
        <title>Comparative genomics reveals unique wood-decay strategies and fruiting body development in the Schizophyllaceae.</title>
        <authorList>
            <person name="Almasi E."/>
            <person name="Sahu N."/>
            <person name="Krizsan K."/>
            <person name="Balint B."/>
            <person name="Kovacs G.M."/>
            <person name="Kiss B."/>
            <person name="Cseklye J."/>
            <person name="Drula E."/>
            <person name="Henrissat B."/>
            <person name="Nagy I."/>
            <person name="Chovatia M."/>
            <person name="Adam C."/>
            <person name="LaButti K."/>
            <person name="Lipzen A."/>
            <person name="Riley R."/>
            <person name="Grigoriev I.V."/>
            <person name="Nagy L.G."/>
        </authorList>
    </citation>
    <scope>NUCLEOTIDE SEQUENCE [LARGE SCALE GENOMIC DNA]</scope>
    <source>
        <strain evidence="2 3">NL-1724</strain>
    </source>
</reference>